<dbReference type="AlphaFoldDB" id="A0A0P6WQE4"/>
<evidence type="ECO:0000313" key="2">
    <source>
        <dbReference type="Proteomes" id="UP000050417"/>
    </source>
</evidence>
<dbReference type="RefSeq" id="WP_075063992.1">
    <property type="nucleotide sequence ID" value="NZ_LGCL01000039.1"/>
</dbReference>
<accession>A0A0P6WQE4</accession>
<organism evidence="1 2">
    <name type="scientific">Ornatilinea apprima</name>
    <dbReference type="NCBI Taxonomy" id="1134406"/>
    <lineage>
        <taxon>Bacteria</taxon>
        <taxon>Bacillati</taxon>
        <taxon>Chloroflexota</taxon>
        <taxon>Anaerolineae</taxon>
        <taxon>Anaerolineales</taxon>
        <taxon>Anaerolineaceae</taxon>
        <taxon>Ornatilinea</taxon>
    </lineage>
</organism>
<sequence length="196" mass="22379">MKTCEYRVGFIATKPESAYNEVDVTKTKFVLDLSGKNKNADVYQSDIVVPEKKYDLVDMYLEIIIPGHPKAEVVRENLQSPEIMALLPRIFKGHSFNFGGGRYNSILNQDAQNAVNELVKELESIPDYYTPWTVEKWMEKVEVTSQASDELLERIAHDCLDEFAMMGDSHVLLGNGNDLLIHLKKKRTKAREILTQ</sequence>
<dbReference type="Proteomes" id="UP000050417">
    <property type="component" value="Unassembled WGS sequence"/>
</dbReference>
<keyword evidence="2" id="KW-1185">Reference proteome</keyword>
<name>A0A0P6WQE4_9CHLR</name>
<evidence type="ECO:0000313" key="1">
    <source>
        <dbReference type="EMBL" id="KPL72273.1"/>
    </source>
</evidence>
<protein>
    <submittedName>
        <fullName evidence="1">Uncharacterized protein</fullName>
    </submittedName>
</protein>
<comment type="caution">
    <text evidence="1">The sequence shown here is derived from an EMBL/GenBank/DDBJ whole genome shotgun (WGS) entry which is preliminary data.</text>
</comment>
<dbReference type="EMBL" id="LGCL01000039">
    <property type="protein sequence ID" value="KPL72273.1"/>
    <property type="molecule type" value="Genomic_DNA"/>
</dbReference>
<reference evidence="1 2" key="1">
    <citation type="submission" date="2015-07" db="EMBL/GenBank/DDBJ databases">
        <title>Genome sequence of Ornatilinea apprima DSM 23815.</title>
        <authorList>
            <person name="Hemp J."/>
            <person name="Ward L.M."/>
            <person name="Pace L.A."/>
            <person name="Fischer W.W."/>
        </authorList>
    </citation>
    <scope>NUCLEOTIDE SEQUENCE [LARGE SCALE GENOMIC DNA]</scope>
    <source>
        <strain evidence="1 2">P3M-1</strain>
    </source>
</reference>
<gene>
    <name evidence="1" type="ORF">ADN00_15780</name>
</gene>
<proteinExistence type="predicted"/>